<dbReference type="EMBL" id="JAOVZR010000001">
    <property type="protein sequence ID" value="MCY0149220.1"/>
    <property type="molecule type" value="Genomic_DNA"/>
</dbReference>
<dbReference type="PANTHER" id="PTHR11803:SF58">
    <property type="entry name" value="PROTEIN HMF1-RELATED"/>
    <property type="match status" value="1"/>
</dbReference>
<accession>A0ABT3ZBN8</accession>
<gene>
    <name evidence="2" type="ORF">OEG84_16270</name>
</gene>
<comment type="similarity">
    <text evidence="1">Belongs to the RutC family.</text>
</comment>
<dbReference type="InterPro" id="IPR035959">
    <property type="entry name" value="RutC-like_sf"/>
</dbReference>
<dbReference type="CDD" id="cd00448">
    <property type="entry name" value="YjgF_YER057c_UK114_family"/>
    <property type="match status" value="1"/>
</dbReference>
<evidence type="ECO:0000313" key="2">
    <source>
        <dbReference type="EMBL" id="MCY0149220.1"/>
    </source>
</evidence>
<dbReference type="RefSeq" id="WP_267654721.1">
    <property type="nucleotide sequence ID" value="NZ_JAOVZR010000001.1"/>
</dbReference>
<evidence type="ECO:0000256" key="1">
    <source>
        <dbReference type="ARBA" id="ARBA00010552"/>
    </source>
</evidence>
<dbReference type="Gene3D" id="3.30.1330.40">
    <property type="entry name" value="RutC-like"/>
    <property type="match status" value="1"/>
</dbReference>
<keyword evidence="3" id="KW-1185">Reference proteome</keyword>
<organism evidence="2 3">
    <name type="scientific">Hoeflea algicola</name>
    <dbReference type="NCBI Taxonomy" id="2983763"/>
    <lineage>
        <taxon>Bacteria</taxon>
        <taxon>Pseudomonadati</taxon>
        <taxon>Pseudomonadota</taxon>
        <taxon>Alphaproteobacteria</taxon>
        <taxon>Hyphomicrobiales</taxon>
        <taxon>Rhizobiaceae</taxon>
        <taxon>Hoeflea</taxon>
    </lineage>
</organism>
<protein>
    <submittedName>
        <fullName evidence="2">RidA family protein</fullName>
    </submittedName>
</protein>
<dbReference type="PANTHER" id="PTHR11803">
    <property type="entry name" value="2-IMINOBUTANOATE/2-IMINOPROPANOATE DEAMINASE RIDA"/>
    <property type="match status" value="1"/>
</dbReference>
<dbReference type="SUPFAM" id="SSF55298">
    <property type="entry name" value="YjgF-like"/>
    <property type="match status" value="1"/>
</dbReference>
<evidence type="ECO:0000313" key="3">
    <source>
        <dbReference type="Proteomes" id="UP001073227"/>
    </source>
</evidence>
<comment type="caution">
    <text evidence="2">The sequence shown here is derived from an EMBL/GenBank/DDBJ whole genome shotgun (WGS) entry which is preliminary data.</text>
</comment>
<proteinExistence type="inferred from homology"/>
<sequence>MSRFLNPETMPKPASNYVQLVEITGPGRRLIISGQIGVTPDGQLREGYRAQAEQAWMNALAGLEAGGMGITDIVAIRVYDVAPGDVVAYREIRDQMLQGHAPAATYVMVAGLAHPDFLTEIEIEAFSAI</sequence>
<name>A0ABT3ZBN8_9HYPH</name>
<dbReference type="InterPro" id="IPR006175">
    <property type="entry name" value="YjgF/YER057c/UK114"/>
</dbReference>
<dbReference type="Proteomes" id="UP001073227">
    <property type="component" value="Unassembled WGS sequence"/>
</dbReference>
<dbReference type="Pfam" id="PF01042">
    <property type="entry name" value="Ribonuc_L-PSP"/>
    <property type="match status" value="1"/>
</dbReference>
<reference evidence="2" key="1">
    <citation type="submission" date="2022-10" db="EMBL/GenBank/DDBJ databases">
        <title>Hoeflea sp. G2-23, isolated from marine algae.</title>
        <authorList>
            <person name="Kristyanto S."/>
            <person name="Kim J.M."/>
            <person name="Jeon C.O."/>
        </authorList>
    </citation>
    <scope>NUCLEOTIDE SEQUENCE</scope>
    <source>
        <strain evidence="2">G2-23</strain>
    </source>
</reference>